<evidence type="ECO:0000256" key="6">
    <source>
        <dbReference type="ARBA" id="ARBA00022822"/>
    </source>
</evidence>
<dbReference type="UniPathway" id="UPA00035">
    <property type="reaction ID" value="UER00040"/>
</dbReference>
<evidence type="ECO:0000256" key="3">
    <source>
        <dbReference type="ARBA" id="ARBA00009562"/>
    </source>
</evidence>
<dbReference type="SUPFAM" id="SSF56322">
    <property type="entry name" value="ADC synthase"/>
    <property type="match status" value="1"/>
</dbReference>
<feature type="domain" description="Chorismate-utilising enzyme C-terminal" evidence="12">
    <location>
        <begin position="170"/>
        <end position="421"/>
    </location>
</feature>
<gene>
    <name evidence="11" type="primary">trpE</name>
    <name evidence="14" type="ordered locus">Ferp_1996</name>
</gene>
<dbReference type="NCBIfam" id="NF010087">
    <property type="entry name" value="PRK13572.1"/>
    <property type="match status" value="1"/>
</dbReference>
<dbReference type="InterPro" id="IPR019999">
    <property type="entry name" value="Anth_synth_I-like"/>
</dbReference>
<keyword evidence="4 11" id="KW-0028">Amino-acid biosynthesis</keyword>
<evidence type="ECO:0000256" key="11">
    <source>
        <dbReference type="RuleBase" id="RU364045"/>
    </source>
</evidence>
<keyword evidence="8 11" id="KW-0057">Aromatic amino acid biosynthesis</keyword>
<comment type="catalytic activity">
    <reaction evidence="10 11">
        <text>chorismate + L-glutamine = anthranilate + pyruvate + L-glutamate + H(+)</text>
        <dbReference type="Rhea" id="RHEA:21732"/>
        <dbReference type="ChEBI" id="CHEBI:15361"/>
        <dbReference type="ChEBI" id="CHEBI:15378"/>
        <dbReference type="ChEBI" id="CHEBI:16567"/>
        <dbReference type="ChEBI" id="CHEBI:29748"/>
        <dbReference type="ChEBI" id="CHEBI:29985"/>
        <dbReference type="ChEBI" id="CHEBI:58359"/>
        <dbReference type="EC" id="4.1.3.27"/>
    </reaction>
</comment>
<reference evidence="14 15" key="2">
    <citation type="journal article" date="2011" name="Stand. Genomic Sci.">
        <title>Complete genome sequence of Ferroglobus placidus AEDII12DO.</title>
        <authorList>
            <person name="Anderson I."/>
            <person name="Risso C."/>
            <person name="Holmes D."/>
            <person name="Lucas S."/>
            <person name="Copeland A."/>
            <person name="Lapidus A."/>
            <person name="Cheng J.F."/>
            <person name="Bruce D."/>
            <person name="Goodwin L."/>
            <person name="Pitluck S."/>
            <person name="Saunders E."/>
            <person name="Brettin T."/>
            <person name="Detter J.C."/>
            <person name="Han C."/>
            <person name="Tapia R."/>
            <person name="Larimer F."/>
            <person name="Land M."/>
            <person name="Hauser L."/>
            <person name="Woyke T."/>
            <person name="Lovley D."/>
            <person name="Kyrpides N."/>
            <person name="Ivanova N."/>
        </authorList>
    </citation>
    <scope>NUCLEOTIDE SEQUENCE [LARGE SCALE GENOMIC DNA]</scope>
    <source>
        <strain evidence="15">DSM 10642 / AEDII12DO</strain>
    </source>
</reference>
<evidence type="ECO:0000256" key="2">
    <source>
        <dbReference type="ARBA" id="ARBA00004873"/>
    </source>
</evidence>
<dbReference type="eggNOG" id="arCOG02014">
    <property type="taxonomic scope" value="Archaea"/>
</dbReference>
<keyword evidence="15" id="KW-1185">Reference proteome</keyword>
<dbReference type="EMBL" id="CP001899">
    <property type="protein sequence ID" value="ADC66133.1"/>
    <property type="molecule type" value="Genomic_DNA"/>
</dbReference>
<evidence type="ECO:0000313" key="14">
    <source>
        <dbReference type="EMBL" id="ADC66133.1"/>
    </source>
</evidence>
<dbReference type="HOGENOM" id="CLU_006493_9_2_2"/>
<keyword evidence="7 11" id="KW-0460">Magnesium</keyword>
<evidence type="ECO:0000256" key="1">
    <source>
        <dbReference type="ARBA" id="ARBA00001946"/>
    </source>
</evidence>
<dbReference type="GO" id="GO:0000162">
    <property type="term" value="P:L-tryptophan biosynthetic process"/>
    <property type="evidence" value="ECO:0007669"/>
    <property type="project" value="UniProtKB-UniPathway"/>
</dbReference>
<keyword evidence="6 11" id="KW-0822">Tryptophan biosynthesis</keyword>
<evidence type="ECO:0000259" key="13">
    <source>
        <dbReference type="Pfam" id="PF04715"/>
    </source>
</evidence>
<dbReference type="RefSeq" id="WP_012966472.1">
    <property type="nucleotide sequence ID" value="NC_013849.1"/>
</dbReference>
<dbReference type="PANTHER" id="PTHR11236:SF9">
    <property type="entry name" value="ANTHRANILATE SYNTHASE COMPONENT 1"/>
    <property type="match status" value="1"/>
</dbReference>
<evidence type="ECO:0000256" key="5">
    <source>
        <dbReference type="ARBA" id="ARBA00022723"/>
    </source>
</evidence>
<dbReference type="Pfam" id="PF04715">
    <property type="entry name" value="Anth_synt_I_N"/>
    <property type="match status" value="1"/>
</dbReference>
<evidence type="ECO:0000256" key="9">
    <source>
        <dbReference type="ARBA" id="ARBA00023239"/>
    </source>
</evidence>
<dbReference type="InterPro" id="IPR006805">
    <property type="entry name" value="Anth_synth_I_N"/>
</dbReference>
<dbReference type="Gene3D" id="3.60.120.10">
    <property type="entry name" value="Anthranilate synthase"/>
    <property type="match status" value="1"/>
</dbReference>
<comment type="subunit">
    <text evidence="11">Heterotetramer consisting of two non-identical subunits: a beta subunit (TrpG) and a large alpha subunit (TrpE).</text>
</comment>
<comment type="cofactor">
    <cofactor evidence="1 11">
        <name>Mg(2+)</name>
        <dbReference type="ChEBI" id="CHEBI:18420"/>
    </cofactor>
</comment>
<dbReference type="EC" id="4.1.3.27" evidence="11"/>
<evidence type="ECO:0000256" key="8">
    <source>
        <dbReference type="ARBA" id="ARBA00023141"/>
    </source>
</evidence>
<name>D3S070_FERPA</name>
<dbReference type="KEGG" id="fpl:Ferp_1996"/>
<feature type="domain" description="Anthranilate synthase component I N-terminal" evidence="13">
    <location>
        <begin position="8"/>
        <end position="131"/>
    </location>
</feature>
<dbReference type="Pfam" id="PF00425">
    <property type="entry name" value="Chorismate_bind"/>
    <property type="match status" value="1"/>
</dbReference>
<keyword evidence="9 11" id="KW-0456">Lyase</keyword>
<evidence type="ECO:0000313" key="15">
    <source>
        <dbReference type="Proteomes" id="UP000002613"/>
    </source>
</evidence>
<comment type="pathway">
    <text evidence="2 11">Amino-acid biosynthesis; L-tryptophan biosynthesis; L-tryptophan from chorismate: step 1/5.</text>
</comment>
<keyword evidence="5 11" id="KW-0479">Metal-binding</keyword>
<reference evidence="15" key="1">
    <citation type="submission" date="2010-02" db="EMBL/GenBank/DDBJ databases">
        <title>Complete sequence of Ferroglobus placidus DSM 10642.</title>
        <authorList>
            <consortium name="US DOE Joint Genome Institute"/>
            <person name="Lucas S."/>
            <person name="Copeland A."/>
            <person name="Lapidus A."/>
            <person name="Cheng J.-F."/>
            <person name="Bruce D."/>
            <person name="Goodwin L."/>
            <person name="Pitluck S."/>
            <person name="Saunders E."/>
            <person name="Brettin T."/>
            <person name="Detter J.C."/>
            <person name="Han C."/>
            <person name="Tapia R."/>
            <person name="Larimer F."/>
            <person name="Land M."/>
            <person name="Hauser L."/>
            <person name="Kyrpides N."/>
            <person name="Ivanova N."/>
            <person name="Holmes D."/>
            <person name="Lovley D."/>
            <person name="Kyrpides N."/>
            <person name="Anderson I.J."/>
            <person name="Woyke T."/>
        </authorList>
    </citation>
    <scope>NUCLEOTIDE SEQUENCE [LARGE SCALE GENOMIC DNA]</scope>
    <source>
        <strain evidence="15">DSM 10642 / AEDII12DO</strain>
    </source>
</reference>
<dbReference type="PaxDb" id="589924-Ferp_1996"/>
<dbReference type="NCBIfam" id="TIGR01820">
    <property type="entry name" value="TrpE-arch"/>
    <property type="match status" value="1"/>
</dbReference>
<dbReference type="AlphaFoldDB" id="D3S070"/>
<dbReference type="STRING" id="589924.Ferp_1996"/>
<dbReference type="InterPro" id="IPR005801">
    <property type="entry name" value="ADC_synthase"/>
</dbReference>
<proteinExistence type="inferred from homology"/>
<dbReference type="InterPro" id="IPR015890">
    <property type="entry name" value="Chorismate_C"/>
</dbReference>
<organism evidence="14 15">
    <name type="scientific">Ferroglobus placidus (strain DSM 10642 / AEDII12DO)</name>
    <dbReference type="NCBI Taxonomy" id="589924"/>
    <lineage>
        <taxon>Archaea</taxon>
        <taxon>Methanobacteriati</taxon>
        <taxon>Methanobacteriota</taxon>
        <taxon>Archaeoglobi</taxon>
        <taxon>Archaeoglobales</taxon>
        <taxon>Archaeoglobaceae</taxon>
        <taxon>Ferroglobus</taxon>
    </lineage>
</organism>
<dbReference type="InterPro" id="IPR010116">
    <property type="entry name" value="Anthranilate_synth_I_arc_typ"/>
</dbReference>
<dbReference type="PRINTS" id="PR00095">
    <property type="entry name" value="ANTSNTHASEI"/>
</dbReference>
<evidence type="ECO:0000259" key="12">
    <source>
        <dbReference type="Pfam" id="PF00425"/>
    </source>
</evidence>
<evidence type="ECO:0000256" key="4">
    <source>
        <dbReference type="ARBA" id="ARBA00022605"/>
    </source>
</evidence>
<evidence type="ECO:0000256" key="10">
    <source>
        <dbReference type="ARBA" id="ARBA00047683"/>
    </source>
</evidence>
<protein>
    <recommendedName>
        <fullName evidence="11">Anthranilate synthase component 1</fullName>
        <ecNumber evidence="11">4.1.3.27</ecNumber>
    </recommendedName>
</protein>
<accession>D3S070</accession>
<evidence type="ECO:0000256" key="7">
    <source>
        <dbReference type="ARBA" id="ARBA00022842"/>
    </source>
</evidence>
<dbReference type="GO" id="GO:0004049">
    <property type="term" value="F:anthranilate synthase activity"/>
    <property type="evidence" value="ECO:0007669"/>
    <property type="project" value="UniProtKB-EC"/>
</dbReference>
<dbReference type="PANTHER" id="PTHR11236">
    <property type="entry name" value="AMINOBENZOATE/ANTHRANILATE SYNTHASE"/>
    <property type="match status" value="1"/>
</dbReference>
<dbReference type="GO" id="GO:0046872">
    <property type="term" value="F:metal ion binding"/>
    <property type="evidence" value="ECO:0007669"/>
    <property type="project" value="UniProtKB-KW"/>
</dbReference>
<sequence length="433" mass="48965">MLLRKIDYVDPLKVYSVLREEGYPFILESATKHERKARFSYVGSNPEFVVEVSGRGAKVDGKRVSKESNPFKALKEIKNFEGSGEKFAGGFVGYVAYDAVHNYLGGEIKEASRFGFYENVFVFDHVKGEAYFLSLNGSDINPEKIVEKAKREEFKEEKESSSILRCDADRDVFVEMVEKAKEYIYEGEVFQVVLSREYELSTDLSPIQIYANLRKINPSPYMFLLEFEKSLVGASPETMASVENNLLKINPIAGTAERGRNYEEDRMIAEALLSDEKERAEHVMLVDLARNDVRKVCKAGSVRVTRFMEVIKYSHVQHIESEVVGEIREDVSCFEAIEAAFPAGTLTGAPKLRAMEIIDELEKSRRRVYGGCVGYFSVNNSADTAIAIRMVEIDDVCRVRAGAGIVADSNPEREFYETERKMRAVLKALEVVE</sequence>
<dbReference type="OrthoDB" id="25514at2157"/>
<dbReference type="GeneID" id="8779528"/>
<comment type="function">
    <text evidence="11">Part of a heterotetrameric complex that catalyzes the two-step biosynthesis of anthranilate, an intermediate in the biosynthesis of L-tryptophan. In the first step, the glutamine-binding beta subunit (TrpG) of anthranilate synthase (AS) provides the glutamine amidotransferase activity which generates ammonia as a substrate that, along with chorismate, is used in the second step, catalyzed by the large alpha subunit of AS (TrpE) to produce anthranilate. In the absence of TrpG, TrpE can synthesize anthranilate directly from chorismate and high concentrations of ammonia.</text>
</comment>
<comment type="similarity">
    <text evidence="3 11">Belongs to the anthranilate synthase component I family.</text>
</comment>
<dbReference type="Proteomes" id="UP000002613">
    <property type="component" value="Chromosome"/>
</dbReference>